<protein>
    <submittedName>
        <fullName evidence="1">Uncharacterized protein</fullName>
    </submittedName>
</protein>
<accession>A0A0K2VCK6</accession>
<dbReference type="EMBL" id="HACA01030868">
    <property type="protein sequence ID" value="CDW48229.1"/>
    <property type="molecule type" value="Transcribed_RNA"/>
</dbReference>
<organism evidence="1">
    <name type="scientific">Lepeophtheirus salmonis</name>
    <name type="common">Salmon louse</name>
    <name type="synonym">Caligus salmonis</name>
    <dbReference type="NCBI Taxonomy" id="72036"/>
    <lineage>
        <taxon>Eukaryota</taxon>
        <taxon>Metazoa</taxon>
        <taxon>Ecdysozoa</taxon>
        <taxon>Arthropoda</taxon>
        <taxon>Crustacea</taxon>
        <taxon>Multicrustacea</taxon>
        <taxon>Hexanauplia</taxon>
        <taxon>Copepoda</taxon>
        <taxon>Siphonostomatoida</taxon>
        <taxon>Caligidae</taxon>
        <taxon>Lepeophtheirus</taxon>
    </lineage>
</organism>
<evidence type="ECO:0000313" key="1">
    <source>
        <dbReference type="EMBL" id="CDW48229.1"/>
    </source>
</evidence>
<dbReference type="AlphaFoldDB" id="A0A0K2VCK6"/>
<name>A0A0K2VCK6_LEPSM</name>
<sequence length="39" mass="4617">MLIFLQNERNKFPINLDKTSSTDFKNIEEFNACIEILNI</sequence>
<reference evidence="1" key="1">
    <citation type="submission" date="2014-05" db="EMBL/GenBank/DDBJ databases">
        <authorList>
            <person name="Chronopoulou M."/>
        </authorList>
    </citation>
    <scope>NUCLEOTIDE SEQUENCE</scope>
    <source>
        <tissue evidence="1">Whole organism</tissue>
    </source>
</reference>
<proteinExistence type="predicted"/>